<feature type="transmembrane region" description="Helical" evidence="8">
    <location>
        <begin position="15"/>
        <end position="35"/>
    </location>
</feature>
<dbReference type="AlphaFoldDB" id="A0A1G1ZJT5"/>
<dbReference type="PRINTS" id="PR00344">
    <property type="entry name" value="BCTRLSENSOR"/>
</dbReference>
<evidence type="ECO:0000256" key="6">
    <source>
        <dbReference type="ARBA" id="ARBA00023012"/>
    </source>
</evidence>
<accession>A0A1G1ZJT5</accession>
<dbReference type="STRING" id="1798406.A3A04_01935"/>
<gene>
    <name evidence="10" type="ORF">A3A04_01935</name>
</gene>
<dbReference type="EC" id="2.7.13.3" evidence="2"/>
<keyword evidence="3" id="KW-0597">Phosphoprotein</keyword>
<dbReference type="InterPro" id="IPR003661">
    <property type="entry name" value="HisK_dim/P_dom"/>
</dbReference>
<keyword evidence="4" id="KW-0808">Transferase</keyword>
<keyword evidence="7 8" id="KW-0472">Membrane</keyword>
<evidence type="ECO:0000313" key="10">
    <source>
        <dbReference type="EMBL" id="OGY64852.1"/>
    </source>
</evidence>
<dbReference type="SMART" id="SM00387">
    <property type="entry name" value="HATPase_c"/>
    <property type="match status" value="1"/>
</dbReference>
<evidence type="ECO:0000256" key="7">
    <source>
        <dbReference type="ARBA" id="ARBA00023136"/>
    </source>
</evidence>
<keyword evidence="6" id="KW-0902">Two-component regulatory system</keyword>
<dbReference type="InterPro" id="IPR003594">
    <property type="entry name" value="HATPase_dom"/>
</dbReference>
<evidence type="ECO:0000256" key="2">
    <source>
        <dbReference type="ARBA" id="ARBA00012438"/>
    </source>
</evidence>
<dbReference type="CDD" id="cd00082">
    <property type="entry name" value="HisKA"/>
    <property type="match status" value="1"/>
</dbReference>
<comment type="catalytic activity">
    <reaction evidence="1">
        <text>ATP + protein L-histidine = ADP + protein N-phospho-L-histidine.</text>
        <dbReference type="EC" id="2.7.13.3"/>
    </reaction>
</comment>
<evidence type="ECO:0000313" key="11">
    <source>
        <dbReference type="Proteomes" id="UP000178517"/>
    </source>
</evidence>
<dbReference type="SUPFAM" id="SSF55874">
    <property type="entry name" value="ATPase domain of HSP90 chaperone/DNA topoisomerase II/histidine kinase"/>
    <property type="match status" value="1"/>
</dbReference>
<dbReference type="Gene3D" id="1.10.287.130">
    <property type="match status" value="1"/>
</dbReference>
<keyword evidence="5" id="KW-0418">Kinase</keyword>
<feature type="transmembrane region" description="Helical" evidence="8">
    <location>
        <begin position="41"/>
        <end position="60"/>
    </location>
</feature>
<dbReference type="InterPro" id="IPR036097">
    <property type="entry name" value="HisK_dim/P_sf"/>
</dbReference>
<protein>
    <recommendedName>
        <fullName evidence="2">histidine kinase</fullName>
        <ecNumber evidence="2">2.7.13.3</ecNumber>
    </recommendedName>
</protein>
<dbReference type="InterPro" id="IPR050736">
    <property type="entry name" value="Sensor_HK_Regulatory"/>
</dbReference>
<dbReference type="PANTHER" id="PTHR43711">
    <property type="entry name" value="TWO-COMPONENT HISTIDINE KINASE"/>
    <property type="match status" value="1"/>
</dbReference>
<dbReference type="FunFam" id="1.10.287.130:FF:000001">
    <property type="entry name" value="Two-component sensor histidine kinase"/>
    <property type="match status" value="1"/>
</dbReference>
<dbReference type="GO" id="GO:0000155">
    <property type="term" value="F:phosphorelay sensor kinase activity"/>
    <property type="evidence" value="ECO:0007669"/>
    <property type="project" value="InterPro"/>
</dbReference>
<evidence type="ECO:0000256" key="4">
    <source>
        <dbReference type="ARBA" id="ARBA00022679"/>
    </source>
</evidence>
<dbReference type="Pfam" id="PF02518">
    <property type="entry name" value="HATPase_c"/>
    <property type="match status" value="1"/>
</dbReference>
<keyword evidence="8" id="KW-1133">Transmembrane helix</keyword>
<dbReference type="SUPFAM" id="SSF47384">
    <property type="entry name" value="Homodimeric domain of signal transducing histidine kinase"/>
    <property type="match status" value="1"/>
</dbReference>
<dbReference type="PROSITE" id="PS50109">
    <property type="entry name" value="HIS_KIN"/>
    <property type="match status" value="1"/>
</dbReference>
<dbReference type="SMART" id="SM00388">
    <property type="entry name" value="HisKA"/>
    <property type="match status" value="1"/>
</dbReference>
<proteinExistence type="predicted"/>
<dbReference type="PANTHER" id="PTHR43711:SF28">
    <property type="entry name" value="SENSOR HISTIDINE KINASE YXDK"/>
    <property type="match status" value="1"/>
</dbReference>
<dbReference type="Gene3D" id="3.30.565.10">
    <property type="entry name" value="Histidine kinase-like ATPase, C-terminal domain"/>
    <property type="match status" value="1"/>
</dbReference>
<sequence>MATELRHNPFFRARLKLATSTIILPICGAILFYFIDNPYLYISVAICIAIIAYFISLFALRQIRNFMRSQKRFIADVSHELRTPISIIKTNSEIALLNEANTPPEITEILKSTVSEIDRMSKMLKNLLNLAQYDKETHELPMHSINPGEILSRITENMRPLALKSGITLAAENHAPHTHIRGNTTAIEELITNLLTNAIKFTKSGGTITSSITLDHKEKIVTLFVQDTGIGIPADKITRVFEPFFKYEYPAIGNRQKGIGLGLAIVREIVKLHHGTIAIESASNKGTRVTVRFPTI</sequence>
<dbReference type="Pfam" id="PF00512">
    <property type="entry name" value="HisKA"/>
    <property type="match status" value="1"/>
</dbReference>
<dbReference type="Proteomes" id="UP000178517">
    <property type="component" value="Unassembled WGS sequence"/>
</dbReference>
<comment type="caution">
    <text evidence="10">The sequence shown here is derived from an EMBL/GenBank/DDBJ whole genome shotgun (WGS) entry which is preliminary data.</text>
</comment>
<dbReference type="FunFam" id="3.30.565.10:FF:000006">
    <property type="entry name" value="Sensor histidine kinase WalK"/>
    <property type="match status" value="1"/>
</dbReference>
<dbReference type="InterPro" id="IPR036890">
    <property type="entry name" value="HATPase_C_sf"/>
</dbReference>
<evidence type="ECO:0000256" key="8">
    <source>
        <dbReference type="SAM" id="Phobius"/>
    </source>
</evidence>
<evidence type="ECO:0000259" key="9">
    <source>
        <dbReference type="PROSITE" id="PS50109"/>
    </source>
</evidence>
<evidence type="ECO:0000256" key="1">
    <source>
        <dbReference type="ARBA" id="ARBA00000085"/>
    </source>
</evidence>
<dbReference type="InterPro" id="IPR005467">
    <property type="entry name" value="His_kinase_dom"/>
</dbReference>
<organism evidence="10 11">
    <name type="scientific">Candidatus Harrisonbacteria bacterium RIFCSPLOWO2_01_FULL_40_28</name>
    <dbReference type="NCBI Taxonomy" id="1798406"/>
    <lineage>
        <taxon>Bacteria</taxon>
        <taxon>Candidatus Harrisoniibacteriota</taxon>
    </lineage>
</organism>
<reference evidence="10 11" key="1">
    <citation type="journal article" date="2016" name="Nat. Commun.">
        <title>Thousands of microbial genomes shed light on interconnected biogeochemical processes in an aquifer system.</title>
        <authorList>
            <person name="Anantharaman K."/>
            <person name="Brown C.T."/>
            <person name="Hug L.A."/>
            <person name="Sharon I."/>
            <person name="Castelle C.J."/>
            <person name="Probst A.J."/>
            <person name="Thomas B.C."/>
            <person name="Singh A."/>
            <person name="Wilkins M.J."/>
            <person name="Karaoz U."/>
            <person name="Brodie E.L."/>
            <person name="Williams K.H."/>
            <person name="Hubbard S.S."/>
            <person name="Banfield J.F."/>
        </authorList>
    </citation>
    <scope>NUCLEOTIDE SEQUENCE [LARGE SCALE GENOMIC DNA]</scope>
</reference>
<name>A0A1G1ZJT5_9BACT</name>
<keyword evidence="8" id="KW-0812">Transmembrane</keyword>
<feature type="domain" description="Histidine kinase" evidence="9">
    <location>
        <begin position="76"/>
        <end position="296"/>
    </location>
</feature>
<evidence type="ECO:0000256" key="3">
    <source>
        <dbReference type="ARBA" id="ARBA00022553"/>
    </source>
</evidence>
<dbReference type="EMBL" id="MHJI01000031">
    <property type="protein sequence ID" value="OGY64852.1"/>
    <property type="molecule type" value="Genomic_DNA"/>
</dbReference>
<evidence type="ECO:0000256" key="5">
    <source>
        <dbReference type="ARBA" id="ARBA00022777"/>
    </source>
</evidence>
<dbReference type="InterPro" id="IPR004358">
    <property type="entry name" value="Sig_transdc_His_kin-like_C"/>
</dbReference>